<proteinExistence type="predicted"/>
<accession>A0AAV1D8M0</accession>
<evidence type="ECO:0000259" key="1">
    <source>
        <dbReference type="Pfam" id="PF24758"/>
    </source>
</evidence>
<name>A0AAV1D8M0_OLDCO</name>
<dbReference type="InterPro" id="IPR032675">
    <property type="entry name" value="LRR_dom_sf"/>
</dbReference>
<keyword evidence="3" id="KW-1185">Reference proteome</keyword>
<dbReference type="InterPro" id="IPR055411">
    <property type="entry name" value="LRR_FXL15/At3g58940/PEG3-like"/>
</dbReference>
<dbReference type="EMBL" id="OX459121">
    <property type="protein sequence ID" value="CAI9103228.1"/>
    <property type="molecule type" value="Genomic_DNA"/>
</dbReference>
<dbReference type="Pfam" id="PF24758">
    <property type="entry name" value="LRR_At5g56370"/>
    <property type="match status" value="1"/>
</dbReference>
<dbReference type="SUPFAM" id="SSF52047">
    <property type="entry name" value="RNI-like"/>
    <property type="match status" value="1"/>
</dbReference>
<dbReference type="PANTHER" id="PTHR34145">
    <property type="entry name" value="OS02G0105600 PROTEIN"/>
    <property type="match status" value="1"/>
</dbReference>
<evidence type="ECO:0000313" key="2">
    <source>
        <dbReference type="EMBL" id="CAI9103228.1"/>
    </source>
</evidence>
<gene>
    <name evidence="2" type="ORF">OLC1_LOCUS12440</name>
</gene>
<evidence type="ECO:0000313" key="3">
    <source>
        <dbReference type="Proteomes" id="UP001161247"/>
    </source>
</evidence>
<dbReference type="InterPro" id="IPR053772">
    <property type="entry name" value="At1g61320/At1g61330-like"/>
</dbReference>
<protein>
    <submittedName>
        <fullName evidence="2">OLC1v1001677C2</fullName>
    </submittedName>
</protein>
<dbReference type="AlphaFoldDB" id="A0AAV1D8M0"/>
<sequence>MSDINRSLQVSKGENKMFHVSTNEFTLSKRKKRDIPSCGSSSSMDRLPDEVIIFILSNSKIDDVEAARNNAYLTKALTECIMELQQCRNVVDKFMIRCFKSHGQYDNNVTDDAICDWIRFCIRKKVRVLELAASHCIPTVVSSYHFKTQRADPFWAAGAFYYFQNPDEIKLPLYCYDFPSLEKFLSISREMDRVVGSCAPAFASLASLTLANFNLTNEMMEYLLANCQCLEQLSLKDVAYLSRLRIVSSPSLKSLSIGRCWDLKNVRIISAANLVSFEYTGHPLYLWQGTEFCFDNVPLLSKLTGDITYLVSFIADKHLHEVYSNQMEKMALYLPRRQVSMTLLL</sequence>
<dbReference type="Proteomes" id="UP001161247">
    <property type="component" value="Chromosome 4"/>
</dbReference>
<dbReference type="Gene3D" id="3.80.10.10">
    <property type="entry name" value="Ribonuclease Inhibitor"/>
    <property type="match status" value="1"/>
</dbReference>
<organism evidence="2 3">
    <name type="scientific">Oldenlandia corymbosa var. corymbosa</name>
    <dbReference type="NCBI Taxonomy" id="529605"/>
    <lineage>
        <taxon>Eukaryota</taxon>
        <taxon>Viridiplantae</taxon>
        <taxon>Streptophyta</taxon>
        <taxon>Embryophyta</taxon>
        <taxon>Tracheophyta</taxon>
        <taxon>Spermatophyta</taxon>
        <taxon>Magnoliopsida</taxon>
        <taxon>eudicotyledons</taxon>
        <taxon>Gunneridae</taxon>
        <taxon>Pentapetalae</taxon>
        <taxon>asterids</taxon>
        <taxon>lamiids</taxon>
        <taxon>Gentianales</taxon>
        <taxon>Rubiaceae</taxon>
        <taxon>Rubioideae</taxon>
        <taxon>Spermacoceae</taxon>
        <taxon>Hedyotis-Oldenlandia complex</taxon>
        <taxon>Oldenlandia</taxon>
    </lineage>
</organism>
<feature type="domain" description="F-box/LRR-repeat protein 15/At3g58940/PEG3-like LRR" evidence="1">
    <location>
        <begin position="160"/>
        <end position="276"/>
    </location>
</feature>
<reference evidence="2" key="1">
    <citation type="submission" date="2023-03" db="EMBL/GenBank/DDBJ databases">
        <authorList>
            <person name="Julca I."/>
        </authorList>
    </citation>
    <scope>NUCLEOTIDE SEQUENCE</scope>
</reference>